<proteinExistence type="predicted"/>
<keyword evidence="2" id="KW-1185">Reference proteome</keyword>
<dbReference type="Pfam" id="PF23793">
    <property type="entry name" value="LysC"/>
    <property type="match status" value="1"/>
</dbReference>
<dbReference type="EMBL" id="UFUW01000001">
    <property type="protein sequence ID" value="SUX20735.1"/>
    <property type="molecule type" value="Genomic_DNA"/>
</dbReference>
<dbReference type="InterPro" id="IPR058979">
    <property type="entry name" value="LysC-like"/>
</dbReference>
<reference evidence="1 2" key="1">
    <citation type="submission" date="2018-06" db="EMBL/GenBank/DDBJ databases">
        <authorList>
            <consortium name="Pathogen Informatics"/>
            <person name="Doyle S."/>
        </authorList>
    </citation>
    <scope>NUCLEOTIDE SEQUENCE [LARGE SCALE GENOMIC DNA]</scope>
    <source>
        <strain evidence="1 2">NCTC13294</strain>
    </source>
</reference>
<evidence type="ECO:0000313" key="2">
    <source>
        <dbReference type="Proteomes" id="UP000254572"/>
    </source>
</evidence>
<name>A0A381E3S2_9GAMM</name>
<organism evidence="1 2">
    <name type="scientific">Cardiobacterium valvarum</name>
    <dbReference type="NCBI Taxonomy" id="194702"/>
    <lineage>
        <taxon>Bacteria</taxon>
        <taxon>Pseudomonadati</taxon>
        <taxon>Pseudomonadota</taxon>
        <taxon>Gammaproteobacteria</taxon>
        <taxon>Cardiobacteriales</taxon>
        <taxon>Cardiobacteriaceae</taxon>
        <taxon>Cardiobacterium</taxon>
    </lineage>
</organism>
<protein>
    <submittedName>
        <fullName evidence="1">Uncharacterized protein</fullName>
    </submittedName>
</protein>
<accession>A0A381E3S2</accession>
<sequence length="90" mass="10014">MTRLLLCLLLAGCAHERIVYRPVPVPAGLLQPVTHPIIPDPQTATQRDVALLLIEQHQTLAVYRARLAAIATWSHHWTPPTKPISPSSKR</sequence>
<dbReference type="RefSeq" id="WP_147293445.1">
    <property type="nucleotide sequence ID" value="NZ_JBHLZC010000001.1"/>
</dbReference>
<gene>
    <name evidence="1" type="ORF">NCTC13294_00820</name>
</gene>
<dbReference type="Proteomes" id="UP000254572">
    <property type="component" value="Unassembled WGS sequence"/>
</dbReference>
<dbReference type="OrthoDB" id="9979531at2"/>
<dbReference type="AlphaFoldDB" id="A0A381E3S2"/>
<evidence type="ECO:0000313" key="1">
    <source>
        <dbReference type="EMBL" id="SUX20735.1"/>
    </source>
</evidence>